<dbReference type="eggNOG" id="COG3344">
    <property type="taxonomic scope" value="Bacteria"/>
</dbReference>
<dbReference type="InterPro" id="IPR000477">
    <property type="entry name" value="RT_dom"/>
</dbReference>
<dbReference type="Pfam" id="PF00078">
    <property type="entry name" value="RVT_1"/>
    <property type="match status" value="1"/>
</dbReference>
<dbReference type="Proteomes" id="UP000004662">
    <property type="component" value="Chromosome"/>
</dbReference>
<keyword evidence="3" id="KW-1185">Reference proteome</keyword>
<reference evidence="3" key="1">
    <citation type="journal article" date="2015" name="Genome Announc.">
        <title>High-Quality Draft Genome Sequence of Desulfovibrio carbinoliphilus FW-101-2B, an Organic Acid-Oxidizing Sulfate-Reducing Bacterium Isolated from Uranium(VI)-Contaminated Groundwater.</title>
        <authorList>
            <person name="Ramsay B.D."/>
            <person name="Hwang C."/>
            <person name="Woo H.L."/>
            <person name="Carroll S.L."/>
            <person name="Lucas S."/>
            <person name="Han J."/>
            <person name="Lapidus A.L."/>
            <person name="Cheng J.F."/>
            <person name="Goodwin L.A."/>
            <person name="Pitluck S."/>
            <person name="Peters L."/>
            <person name="Chertkov O."/>
            <person name="Held B."/>
            <person name="Detter J.C."/>
            <person name="Han C.S."/>
            <person name="Tapia R."/>
            <person name="Land M.L."/>
            <person name="Hauser L.J."/>
            <person name="Kyrpides N.C."/>
            <person name="Ivanova N.N."/>
            <person name="Mikhailova N."/>
            <person name="Pagani I."/>
            <person name="Woyke T."/>
            <person name="Arkin A.P."/>
            <person name="Dehal P."/>
            <person name="Chivian D."/>
            <person name="Criddle C.S."/>
            <person name="Wu W."/>
            <person name="Chakraborty R."/>
            <person name="Hazen T.C."/>
            <person name="Fields M.W."/>
        </authorList>
    </citation>
    <scope>NUCLEOTIDE SEQUENCE [LARGE SCALE GENOMIC DNA]</scope>
    <source>
        <strain evidence="3">FW-101-2B</strain>
    </source>
</reference>
<dbReference type="EMBL" id="CM001368">
    <property type="protein sequence ID" value="EHJ48859.1"/>
    <property type="molecule type" value="Genomic_DNA"/>
</dbReference>
<organism evidence="2 3">
    <name type="scientific">Solidesulfovibrio carbinoliphilus subsp. oakridgensis</name>
    <dbReference type="NCBI Taxonomy" id="694327"/>
    <lineage>
        <taxon>Bacteria</taxon>
        <taxon>Pseudomonadati</taxon>
        <taxon>Thermodesulfobacteriota</taxon>
        <taxon>Desulfovibrionia</taxon>
        <taxon>Desulfovibrionales</taxon>
        <taxon>Desulfovibrionaceae</taxon>
        <taxon>Solidesulfovibrio</taxon>
    </lineage>
</organism>
<dbReference type="RefSeq" id="WP_009182219.1">
    <property type="nucleotide sequence ID" value="NZ_CM001368.1"/>
</dbReference>
<keyword evidence="2" id="KW-0808">Transferase</keyword>
<evidence type="ECO:0000313" key="3">
    <source>
        <dbReference type="Proteomes" id="UP000004662"/>
    </source>
</evidence>
<keyword evidence="2" id="KW-0695">RNA-directed DNA polymerase</keyword>
<dbReference type="CDD" id="cd01646">
    <property type="entry name" value="RT_Bac_retron_I"/>
    <property type="match status" value="1"/>
</dbReference>
<protein>
    <submittedName>
        <fullName evidence="2">RNA-directed DNA polymerase (Reverse transcriptase)</fullName>
    </submittedName>
</protein>
<feature type="domain" description="Reverse transcriptase" evidence="1">
    <location>
        <begin position="128"/>
        <end position="383"/>
    </location>
</feature>
<dbReference type="PROSITE" id="PS50878">
    <property type="entry name" value="RT_POL"/>
    <property type="match status" value="1"/>
</dbReference>
<dbReference type="HOGENOM" id="CLU_287551_0_0_7"/>
<evidence type="ECO:0000259" key="1">
    <source>
        <dbReference type="PROSITE" id="PS50878"/>
    </source>
</evidence>
<name>G7QBJ6_9BACT</name>
<keyword evidence="2" id="KW-0548">Nucleotidyltransferase</keyword>
<evidence type="ECO:0000313" key="2">
    <source>
        <dbReference type="EMBL" id="EHJ48859.1"/>
    </source>
</evidence>
<dbReference type="OrthoDB" id="9793236at2"/>
<proteinExistence type="predicted"/>
<dbReference type="AlphaFoldDB" id="G7QBJ6"/>
<sequence>MDFNSQLLLPENFYWAWEKAKKMYMHFDAWHNELELAKFEGNLSNNLHSIEKDFSLKTYTTKPIIPMAHPKKVDADGNKQLRQYFDISIRDQVAWIAYINVVGPWIDRIMPAWSYGHRLFRSVWFDQEQEGSHLKFGNYRHSSGQLYRKFQQSWPIYRRHIYLTIKAMTKGKKPWSEINDLDPEESQILTTEKKLSENYKLGYLKDGYWPGGVKELYWASIDLKKFYPNINLKVISKNITDNLKGKLPPDMGLLLDGLLNFKIKHVEYTEPELIEIGLSKRHDQFFGLPTGLFVSGFLANIAMLSVDQIIMEKLESKKIAHFRFVDDHVFIASDFNELLTWIQEYKNILALENIGAEINLEKTEPEELGKVLNNISSGCGIDINNLNNAMDAASKKTRLDPFFPSPLMTKTLAVVSNIAKTKFDLLHPTEQDHLFNDLEHLLVTDFPNAEIREGTRISFAASMISRFAPRRLYPSIETANAAKILSSFKTIYKNSCERKEIDIEKKNELNIKIETLQLKYKKCEDDDNRRIDKEIYRISSLLSKAIRDHPEKLRLWEKTLKFCANTGHELTFIENELNKIRSECKLTAAYIAAYIHLIIARQMFISVKTMVSEERSIIQKKFAESYILNAIKFLNSTKDTCCYYYEKISFNLAQCAFCSVLVIVNGSPGMFSQSFALKIQGLVEQLGLNLYCTEPYQWVDATSYQLSTWHWWIESLASGPLSTVPSPTWYYFINVVEDIDATSWSLISKYPYNIPEKLVPKIEEVILSRKNKSAVDYGWIYDFIKSRPKNSSIYTKNKHPPKINYVLKSLCKDVDFVTLDDWLVSFQNDNNRSIFDPRYSEWTYLEIIRQICGILSSFETISNRKTALTHIHPSNYKIPKAWGCSGGQLNSWEAWRNIAHSHKIVLRKDNLIHDERLTPSWIKGHLKDTEWAPVRGLGMLLLGMVCGTFRWPSSWNPRGFQRAQSYLAKQYIRSCPVSSWTSAILSSCLLPRSRETFLLSPIFNEMKNDDDTTIDPPPISNIGDLSRFVTKAQNVLVKYQVAVSNHQPRQLIPVKLSQMTRDNWNKELTDD</sequence>
<dbReference type="GO" id="GO:0003964">
    <property type="term" value="F:RNA-directed DNA polymerase activity"/>
    <property type="evidence" value="ECO:0007669"/>
    <property type="project" value="UniProtKB-KW"/>
</dbReference>
<dbReference type="STRING" id="694327.DFW101_2856"/>
<gene>
    <name evidence="2" type="ORF">DFW101_2856</name>
</gene>
<accession>G7QBJ6</accession>